<organism evidence="1 2">
    <name type="scientific">Sinosporangium siamense</name>
    <dbReference type="NCBI Taxonomy" id="1367973"/>
    <lineage>
        <taxon>Bacteria</taxon>
        <taxon>Bacillati</taxon>
        <taxon>Actinomycetota</taxon>
        <taxon>Actinomycetes</taxon>
        <taxon>Streptosporangiales</taxon>
        <taxon>Streptosporangiaceae</taxon>
        <taxon>Sinosporangium</taxon>
    </lineage>
</organism>
<accession>A0A919RC98</accession>
<evidence type="ECO:0000313" key="2">
    <source>
        <dbReference type="Proteomes" id="UP000606172"/>
    </source>
</evidence>
<sequence>MPRRHAAGASAAEERATGELEIHSGHVIVVWAAVGAHENDIGSFAAPQEGAASLQALTRLNPPIQLNLGHILGVGTVLSAKPGTYRVTCGWPNGARGRRMPGEERCGSTLPAADDGWSCFWVRFTLADSART</sequence>
<gene>
    <name evidence="1" type="ORF">Ssi02_03710</name>
</gene>
<dbReference type="Proteomes" id="UP000606172">
    <property type="component" value="Unassembled WGS sequence"/>
</dbReference>
<proteinExistence type="predicted"/>
<name>A0A919RC98_9ACTN</name>
<dbReference type="AlphaFoldDB" id="A0A919RC98"/>
<protein>
    <submittedName>
        <fullName evidence="1">Uncharacterized protein</fullName>
    </submittedName>
</protein>
<reference evidence="1" key="1">
    <citation type="submission" date="2021-01" db="EMBL/GenBank/DDBJ databases">
        <title>Whole genome shotgun sequence of Sinosporangium siamense NBRC 109515.</title>
        <authorList>
            <person name="Komaki H."/>
            <person name="Tamura T."/>
        </authorList>
    </citation>
    <scope>NUCLEOTIDE SEQUENCE</scope>
    <source>
        <strain evidence="1">NBRC 109515</strain>
    </source>
</reference>
<keyword evidence="2" id="KW-1185">Reference proteome</keyword>
<evidence type="ECO:0000313" key="1">
    <source>
        <dbReference type="EMBL" id="GII90140.1"/>
    </source>
</evidence>
<dbReference type="EMBL" id="BOOW01000004">
    <property type="protein sequence ID" value="GII90140.1"/>
    <property type="molecule type" value="Genomic_DNA"/>
</dbReference>
<comment type="caution">
    <text evidence="1">The sequence shown here is derived from an EMBL/GenBank/DDBJ whole genome shotgun (WGS) entry which is preliminary data.</text>
</comment>